<keyword evidence="3" id="KW-1185">Reference proteome</keyword>
<evidence type="ECO:0000256" key="1">
    <source>
        <dbReference type="SAM" id="SignalP"/>
    </source>
</evidence>
<name>A0A9P3LGH1_9APHY</name>
<dbReference type="EMBL" id="BPQB01000030">
    <property type="protein sequence ID" value="GJE93087.1"/>
    <property type="molecule type" value="Genomic_DNA"/>
</dbReference>
<feature type="chain" id="PRO_5040487117" evidence="1">
    <location>
        <begin position="20"/>
        <end position="335"/>
    </location>
</feature>
<dbReference type="InterPro" id="IPR039254">
    <property type="entry name" value="Rds1"/>
</dbReference>
<reference evidence="2 3" key="1">
    <citation type="submission" date="2021-08" db="EMBL/GenBank/DDBJ databases">
        <title>Draft Genome Sequence of Phanerochaete sordida strain YK-624.</title>
        <authorList>
            <person name="Mori T."/>
            <person name="Dohra H."/>
            <person name="Suzuki T."/>
            <person name="Kawagishi H."/>
            <person name="Hirai H."/>
        </authorList>
    </citation>
    <scope>NUCLEOTIDE SEQUENCE [LARGE SCALE GENOMIC DNA]</scope>
    <source>
        <strain evidence="2 3">YK-624</strain>
    </source>
</reference>
<dbReference type="SUPFAM" id="SSF47240">
    <property type="entry name" value="Ferritin-like"/>
    <property type="match status" value="1"/>
</dbReference>
<protein>
    <submittedName>
        <fullName evidence="2">Ferritin-like domain-containing protein</fullName>
    </submittedName>
</protein>
<evidence type="ECO:0000313" key="3">
    <source>
        <dbReference type="Proteomes" id="UP000703269"/>
    </source>
</evidence>
<comment type="caution">
    <text evidence="2">The sequence shown here is derived from an EMBL/GenBank/DDBJ whole genome shotgun (WGS) entry which is preliminary data.</text>
</comment>
<dbReference type="PANTHER" id="PTHR38705">
    <property type="entry name" value="PROTEIN RDS1"/>
    <property type="match status" value="1"/>
</dbReference>
<accession>A0A9P3LGH1</accession>
<keyword evidence="1" id="KW-0732">Signal</keyword>
<dbReference type="PANTHER" id="PTHR38705:SF1">
    <property type="entry name" value="PROTEIN RDS1"/>
    <property type="match status" value="1"/>
</dbReference>
<dbReference type="InterPro" id="IPR009078">
    <property type="entry name" value="Ferritin-like_SF"/>
</dbReference>
<gene>
    <name evidence="2" type="ORF">PsYK624_092460</name>
</gene>
<dbReference type="Proteomes" id="UP000703269">
    <property type="component" value="Unassembled WGS sequence"/>
</dbReference>
<feature type="signal peptide" evidence="1">
    <location>
        <begin position="1"/>
        <end position="19"/>
    </location>
</feature>
<evidence type="ECO:0000313" key="2">
    <source>
        <dbReference type="EMBL" id="GJE93087.1"/>
    </source>
</evidence>
<organism evidence="2 3">
    <name type="scientific">Phanerochaete sordida</name>
    <dbReference type="NCBI Taxonomy" id="48140"/>
    <lineage>
        <taxon>Eukaryota</taxon>
        <taxon>Fungi</taxon>
        <taxon>Dikarya</taxon>
        <taxon>Basidiomycota</taxon>
        <taxon>Agaricomycotina</taxon>
        <taxon>Agaricomycetes</taxon>
        <taxon>Polyporales</taxon>
        <taxon>Phanerochaetaceae</taxon>
        <taxon>Phanerochaete</taxon>
    </lineage>
</organism>
<dbReference type="AlphaFoldDB" id="A0A9P3LGH1"/>
<sequence length="335" mass="34963">MHLSNIVLAGLSAASTVFAAPHLDARWGSGSKANGSNPLGLAQSDLEVLAFATNLENLEVNFYTLGLSMFNDSDFTAAGFPEGARGRFEQILEHELVHVSLLQSVLGPLAPQPCNYSFPVHQPADMVAISFALESTGEAAYMGGLQVLQNKQILTTAASIEGVEARQSSFLSGLNGLAPWYGPFDTPLNMTQVISLASGFIVSCPSTNFPLVVEPVPALTVTPSFNITVGTNVTVAIGAPDFSPSNFPIVDTNLTMAPNNAPSSGKFLAYFHGGLNVSFSPIAQDNTTTIPAGLAGAVWAQVVTTDQGFPELEDTVSGVAMLNIPVPSGADSSFN</sequence>
<dbReference type="Pfam" id="PF13668">
    <property type="entry name" value="Ferritin_2"/>
    <property type="match status" value="1"/>
</dbReference>
<proteinExistence type="predicted"/>
<dbReference type="OrthoDB" id="1001765at2759"/>